<feature type="region of interest" description="Disordered" evidence="1">
    <location>
        <begin position="224"/>
        <end position="243"/>
    </location>
</feature>
<feature type="compositionally biased region" description="Low complexity" evidence="1">
    <location>
        <begin position="84"/>
        <end position="104"/>
    </location>
</feature>
<comment type="caution">
    <text evidence="2">The sequence shown here is derived from an EMBL/GenBank/DDBJ whole genome shotgun (WGS) entry which is preliminary data.</text>
</comment>
<feature type="compositionally biased region" description="Polar residues" evidence="1">
    <location>
        <begin position="1"/>
        <end position="10"/>
    </location>
</feature>
<dbReference type="Proteomes" id="UP001305779">
    <property type="component" value="Unassembled WGS sequence"/>
</dbReference>
<keyword evidence="3" id="KW-1185">Reference proteome</keyword>
<evidence type="ECO:0000313" key="3">
    <source>
        <dbReference type="Proteomes" id="UP001305779"/>
    </source>
</evidence>
<gene>
    <name evidence="2" type="ORF">PRZ48_003630</name>
</gene>
<evidence type="ECO:0000256" key="1">
    <source>
        <dbReference type="SAM" id="MobiDB-lite"/>
    </source>
</evidence>
<accession>A0ABR0EX64</accession>
<sequence>MSNANRSPSPDSLFVSEDDHYNNGHTSRRAQPTRLALPRTAPRFAGDGLDFRSPVMSEGGGPNTGASRNTAMVIDLTEEDESPDMAAHAPPAPAPAATASSSRAQRLPRYGRNIIDMTSDAEEEQTGASSSRPHITDFIPPPSHRRDHHPRISLLRRPQRHNTDNSTMSDLEFVGTRPRSRPQSVTRSHTPAAPAQRSVTPYPTGIHDTIDLTEDDDDVVHVDTRTRGGDNLTSPGATGGVGTRSIAERGFALTGMLQSGSRLLQRLGNFGAAFDGMTREVEFLEQTNTAGANGNRHQHNHQQHLRFAQPPPARIAVDVMPMMDYDMTGFDMGFGGNRPPTPKYEPPEPPAAGFTRSPGEDEVVVCPNCGDELAVGESENKQEVWVIKKCGHVYCGDCAENRHKGSSKGVKKGKGKAPVTDAPTPFKQCVVDGCNESASSKSMVRVFFGG</sequence>
<reference evidence="2 3" key="1">
    <citation type="journal article" date="2023" name="G3 (Bethesda)">
        <title>A chromosome-level genome assembly of Zasmidium syzygii isolated from banana leaves.</title>
        <authorList>
            <person name="van Westerhoven A.C."/>
            <person name="Mehrabi R."/>
            <person name="Talebi R."/>
            <person name="Steentjes M.B.F."/>
            <person name="Corcolon B."/>
            <person name="Chong P.A."/>
            <person name="Kema G.H.J."/>
            <person name="Seidl M.F."/>
        </authorList>
    </citation>
    <scope>NUCLEOTIDE SEQUENCE [LARGE SCALE GENOMIC DNA]</scope>
    <source>
        <strain evidence="2 3">P124</strain>
    </source>
</reference>
<name>A0ABR0EX64_ZASCE</name>
<protein>
    <submittedName>
        <fullName evidence="2">Uncharacterized protein</fullName>
    </submittedName>
</protein>
<feature type="region of interest" description="Disordered" evidence="1">
    <location>
        <begin position="120"/>
        <end position="203"/>
    </location>
</feature>
<dbReference type="EMBL" id="JAXOVC010000002">
    <property type="protein sequence ID" value="KAK4505665.1"/>
    <property type="molecule type" value="Genomic_DNA"/>
</dbReference>
<feature type="region of interest" description="Disordered" evidence="1">
    <location>
        <begin position="1"/>
        <end position="105"/>
    </location>
</feature>
<dbReference type="InterPro" id="IPR038886">
    <property type="entry name" value="E3_SLX5/Rfp1"/>
</dbReference>
<evidence type="ECO:0000313" key="2">
    <source>
        <dbReference type="EMBL" id="KAK4505665.1"/>
    </source>
</evidence>
<proteinExistence type="predicted"/>
<dbReference type="PANTHER" id="PTHR28042">
    <property type="entry name" value="E3 UBIQUITIN-PROTEIN LIGASE COMPLEX SLX5-SLX8 SUBUNIT SLX5"/>
    <property type="match status" value="1"/>
</dbReference>
<organism evidence="2 3">
    <name type="scientific">Zasmidium cellare</name>
    <name type="common">Wine cellar mold</name>
    <name type="synonym">Racodium cellare</name>
    <dbReference type="NCBI Taxonomy" id="395010"/>
    <lineage>
        <taxon>Eukaryota</taxon>
        <taxon>Fungi</taxon>
        <taxon>Dikarya</taxon>
        <taxon>Ascomycota</taxon>
        <taxon>Pezizomycotina</taxon>
        <taxon>Dothideomycetes</taxon>
        <taxon>Dothideomycetidae</taxon>
        <taxon>Mycosphaerellales</taxon>
        <taxon>Mycosphaerellaceae</taxon>
        <taxon>Zasmidium</taxon>
    </lineage>
</organism>
<dbReference type="SUPFAM" id="SSF57850">
    <property type="entry name" value="RING/U-box"/>
    <property type="match status" value="1"/>
</dbReference>
<dbReference type="PANTHER" id="PTHR28042:SF1">
    <property type="entry name" value="E3 UBIQUITIN-PROTEIN LIGASE COMPLEX SLX5-SLX8 SUBUNIT SLX5"/>
    <property type="match status" value="1"/>
</dbReference>